<feature type="region of interest" description="Disordered" evidence="1">
    <location>
        <begin position="255"/>
        <end position="275"/>
    </location>
</feature>
<organism evidence="2">
    <name type="scientific">marine sediment metagenome</name>
    <dbReference type="NCBI Taxonomy" id="412755"/>
    <lineage>
        <taxon>unclassified sequences</taxon>
        <taxon>metagenomes</taxon>
        <taxon>ecological metagenomes</taxon>
    </lineage>
</organism>
<gene>
    <name evidence="2" type="ORF">LCGC14_1699320</name>
</gene>
<reference evidence="2" key="1">
    <citation type="journal article" date="2015" name="Nature">
        <title>Complex archaea that bridge the gap between prokaryotes and eukaryotes.</title>
        <authorList>
            <person name="Spang A."/>
            <person name="Saw J.H."/>
            <person name="Jorgensen S.L."/>
            <person name="Zaremba-Niedzwiedzka K."/>
            <person name="Martijn J."/>
            <person name="Lind A.E."/>
            <person name="van Eijk R."/>
            <person name="Schleper C."/>
            <person name="Guy L."/>
            <person name="Ettema T.J."/>
        </authorList>
    </citation>
    <scope>NUCLEOTIDE SEQUENCE</scope>
</reference>
<comment type="caution">
    <text evidence="2">The sequence shown here is derived from an EMBL/GenBank/DDBJ whole genome shotgun (WGS) entry which is preliminary data.</text>
</comment>
<evidence type="ECO:0000313" key="2">
    <source>
        <dbReference type="EMBL" id="KKM15113.1"/>
    </source>
</evidence>
<sequence length="299" mass="33232">MREALRRILRRADMPNAALFGADEVGKWPKDALKLFVQELRILKQTAPSKEVRCDQCERHCSIRPEIRTHPQTGEPADWFCCPDPEEEIAGFWLAPDHRRRWKVDMSGFAALLAKATKATGPVQAIVPGRVYLLGTLATKGKVWELFWACGLTWPDAPAVIAEASCLLGAAAPIVVIPSQRPSPALWRGRQPLVRPLVEIGSLGRKTLKVNMAALTGSDTLPGPTRKWLTVTQAAQQLVDDLLSPDLKKARANVSGAARRSAFTTNGKERRDRRIEQHSFNTWRLKLRDRSLDASDPVA</sequence>
<accession>A0A0F9JZ15</accession>
<name>A0A0F9JZ15_9ZZZZ</name>
<protein>
    <submittedName>
        <fullName evidence="2">Uncharacterized protein</fullName>
    </submittedName>
</protein>
<dbReference type="AlphaFoldDB" id="A0A0F9JZ15"/>
<dbReference type="EMBL" id="LAZR01014986">
    <property type="protein sequence ID" value="KKM15113.1"/>
    <property type="molecule type" value="Genomic_DNA"/>
</dbReference>
<evidence type="ECO:0000256" key="1">
    <source>
        <dbReference type="SAM" id="MobiDB-lite"/>
    </source>
</evidence>
<proteinExistence type="predicted"/>